<dbReference type="InterPro" id="IPR050266">
    <property type="entry name" value="AB_hydrolase_sf"/>
</dbReference>
<dbReference type="PANTHER" id="PTHR43798:SF33">
    <property type="entry name" value="HYDROLASE, PUTATIVE (AFU_ORTHOLOGUE AFUA_2G14860)-RELATED"/>
    <property type="match status" value="1"/>
</dbReference>
<dbReference type="EMBL" id="BAABLK010000023">
    <property type="protein sequence ID" value="GAA5226829.1"/>
    <property type="molecule type" value="Genomic_DNA"/>
</dbReference>
<protein>
    <recommendedName>
        <fullName evidence="2">AB hydrolase-1 domain-containing protein</fullName>
    </recommendedName>
</protein>
<name>A0ABP9TIW8_9MICC</name>
<comment type="caution">
    <text evidence="3">The sequence shown here is derived from an EMBL/GenBank/DDBJ whole genome shotgun (WGS) entry which is preliminary data.</text>
</comment>
<dbReference type="RefSeq" id="WP_210100824.1">
    <property type="nucleotide sequence ID" value="NZ_BAABLK010000023.1"/>
</dbReference>
<accession>A0ABP9TIW8</accession>
<dbReference type="Gene3D" id="3.40.50.1820">
    <property type="entry name" value="alpha/beta hydrolase"/>
    <property type="match status" value="1"/>
</dbReference>
<evidence type="ECO:0000313" key="3">
    <source>
        <dbReference type="EMBL" id="GAA5226829.1"/>
    </source>
</evidence>
<evidence type="ECO:0000256" key="1">
    <source>
        <dbReference type="SAM" id="MobiDB-lite"/>
    </source>
</evidence>
<feature type="domain" description="AB hydrolase-1" evidence="2">
    <location>
        <begin position="46"/>
        <end position="303"/>
    </location>
</feature>
<sequence length="338" mass="36407">MSDDTPSATSPVRHPDPRTALKSTHRIHGSLTRTWTYRARGTCRGVILAIHGFRGDHHGLNRIIEAMPSYTVVVPDLPGFGVSTPFLSVPARGAGAEGPAPHGPWHDVAGYGDVIGALREQLGLGTDTILLGHSFGSIVAAAYLSRNPGSFAQLVLINPICEPALQGSQALMSRAAGLYYAAGEKLPGPVGEALLRSRLITDATSLAMLTSKDRGMRAYVFDQHRRYFSGFASRATLREAYAASVAETVRKYAARINEPTLLVIGADDVLGSIPSQHSLARTFPRARMRIIADVGHLIHYEKAIEAAALIEEFLACEPPWVARGMPRTLYPGRGRANQ</sequence>
<feature type="compositionally biased region" description="Polar residues" evidence="1">
    <location>
        <begin position="1"/>
        <end position="10"/>
    </location>
</feature>
<proteinExistence type="predicted"/>
<reference evidence="4" key="1">
    <citation type="journal article" date="2019" name="Int. J. Syst. Evol. Microbiol.">
        <title>The Global Catalogue of Microorganisms (GCM) 10K type strain sequencing project: providing services to taxonomists for standard genome sequencing and annotation.</title>
        <authorList>
            <consortium name="The Broad Institute Genomics Platform"/>
            <consortium name="The Broad Institute Genome Sequencing Center for Infectious Disease"/>
            <person name="Wu L."/>
            <person name="Ma J."/>
        </authorList>
    </citation>
    <scope>NUCLEOTIDE SEQUENCE [LARGE SCALE GENOMIC DNA]</scope>
    <source>
        <strain evidence="4">JCM 18952</strain>
    </source>
</reference>
<evidence type="ECO:0000313" key="4">
    <source>
        <dbReference type="Proteomes" id="UP001501257"/>
    </source>
</evidence>
<dbReference type="InterPro" id="IPR000073">
    <property type="entry name" value="AB_hydrolase_1"/>
</dbReference>
<organism evidence="3 4">
    <name type="scientific">Paeniglutamicibacter antarcticus</name>
    <dbReference type="NCBI Taxonomy" id="494023"/>
    <lineage>
        <taxon>Bacteria</taxon>
        <taxon>Bacillati</taxon>
        <taxon>Actinomycetota</taxon>
        <taxon>Actinomycetes</taxon>
        <taxon>Micrococcales</taxon>
        <taxon>Micrococcaceae</taxon>
        <taxon>Paeniglutamicibacter</taxon>
    </lineage>
</organism>
<dbReference type="PANTHER" id="PTHR43798">
    <property type="entry name" value="MONOACYLGLYCEROL LIPASE"/>
    <property type="match status" value="1"/>
</dbReference>
<dbReference type="InterPro" id="IPR000639">
    <property type="entry name" value="Epox_hydrolase-like"/>
</dbReference>
<feature type="region of interest" description="Disordered" evidence="1">
    <location>
        <begin position="1"/>
        <end position="24"/>
    </location>
</feature>
<dbReference type="PRINTS" id="PR00412">
    <property type="entry name" value="EPOXHYDRLASE"/>
</dbReference>
<evidence type="ECO:0000259" key="2">
    <source>
        <dbReference type="Pfam" id="PF00561"/>
    </source>
</evidence>
<dbReference type="Proteomes" id="UP001501257">
    <property type="component" value="Unassembled WGS sequence"/>
</dbReference>
<dbReference type="InterPro" id="IPR029058">
    <property type="entry name" value="AB_hydrolase_fold"/>
</dbReference>
<keyword evidence="4" id="KW-1185">Reference proteome</keyword>
<gene>
    <name evidence="3" type="ORF">GCM10025778_13620</name>
</gene>
<dbReference type="Pfam" id="PF00561">
    <property type="entry name" value="Abhydrolase_1"/>
    <property type="match status" value="1"/>
</dbReference>
<dbReference type="SUPFAM" id="SSF53474">
    <property type="entry name" value="alpha/beta-Hydrolases"/>
    <property type="match status" value="1"/>
</dbReference>